<dbReference type="EMBL" id="KQ415776">
    <property type="protein sequence ID" value="KOG00618.1"/>
    <property type="molecule type" value="Genomic_DNA"/>
</dbReference>
<proteinExistence type="predicted"/>
<evidence type="ECO:0000313" key="1">
    <source>
        <dbReference type="EMBL" id="KOG00618.1"/>
    </source>
</evidence>
<reference evidence="1" key="1">
    <citation type="submission" date="2015-07" db="EMBL/GenBank/DDBJ databases">
        <title>MeaNS - Measles Nucleotide Surveillance Program.</title>
        <authorList>
            <person name="Tran T."/>
            <person name="Druce J."/>
        </authorList>
    </citation>
    <scope>NUCLEOTIDE SEQUENCE</scope>
    <source>
        <strain evidence="1">UCB-OBI-ISO-001</strain>
        <tissue evidence="1">Gonad</tissue>
    </source>
</reference>
<accession>A0A0L8IGM3</accession>
<sequence length="51" mass="5805">MKSGKRKCNSGSSMFIIQYVGQLYTCLSFQSILCPVLQKLSSLIYFLFGFK</sequence>
<dbReference type="AlphaFoldDB" id="A0A0L8IGM3"/>
<protein>
    <submittedName>
        <fullName evidence="1">Uncharacterized protein</fullName>
    </submittedName>
</protein>
<organism evidence="1">
    <name type="scientific">Octopus bimaculoides</name>
    <name type="common">California two-spotted octopus</name>
    <dbReference type="NCBI Taxonomy" id="37653"/>
    <lineage>
        <taxon>Eukaryota</taxon>
        <taxon>Metazoa</taxon>
        <taxon>Spiralia</taxon>
        <taxon>Lophotrochozoa</taxon>
        <taxon>Mollusca</taxon>
        <taxon>Cephalopoda</taxon>
        <taxon>Coleoidea</taxon>
        <taxon>Octopodiformes</taxon>
        <taxon>Octopoda</taxon>
        <taxon>Incirrata</taxon>
        <taxon>Octopodidae</taxon>
        <taxon>Octopus</taxon>
    </lineage>
</organism>
<gene>
    <name evidence="1" type="ORF">OCBIM_22000321mg</name>
</gene>
<name>A0A0L8IGM3_OCTBM</name>